<comment type="caution">
    <text evidence="2">The sequence shown here is derived from an EMBL/GenBank/DDBJ whole genome shotgun (WGS) entry which is preliminary data.</text>
</comment>
<dbReference type="OrthoDB" id="9402762at2759"/>
<name>A0A507FIV1_9FUNG</name>
<dbReference type="Proteomes" id="UP000320333">
    <property type="component" value="Unassembled WGS sequence"/>
</dbReference>
<reference evidence="2 3" key="1">
    <citation type="journal article" date="2019" name="Sci. Rep.">
        <title>Comparative genomics of chytrid fungi reveal insights into the obligate biotrophic and pathogenic lifestyle of Synchytrium endobioticum.</title>
        <authorList>
            <person name="van de Vossenberg B.T.L.H."/>
            <person name="Warris S."/>
            <person name="Nguyen H.D.T."/>
            <person name="van Gent-Pelzer M.P.E."/>
            <person name="Joly D.L."/>
            <person name="van de Geest H.C."/>
            <person name="Bonants P.J.M."/>
            <person name="Smith D.S."/>
            <person name="Levesque C.A."/>
            <person name="van der Lee T.A.J."/>
        </authorList>
    </citation>
    <scope>NUCLEOTIDE SEQUENCE [LARGE SCALE GENOMIC DNA]</scope>
    <source>
        <strain evidence="2 3">CBS 675.73</strain>
    </source>
</reference>
<dbReference type="PANTHER" id="PTHR13265:SF0">
    <property type="entry name" value="HPR1"/>
    <property type="match status" value="1"/>
</dbReference>
<accession>A0A507FIV1</accession>
<evidence type="ECO:0000313" key="3">
    <source>
        <dbReference type="Proteomes" id="UP000320333"/>
    </source>
</evidence>
<dbReference type="GO" id="GO:0000445">
    <property type="term" value="C:THO complex part of transcription export complex"/>
    <property type="evidence" value="ECO:0007669"/>
    <property type="project" value="TreeGrafter"/>
</dbReference>
<dbReference type="EMBL" id="QEAP01000099">
    <property type="protein sequence ID" value="TPX75007.1"/>
    <property type="molecule type" value="Genomic_DNA"/>
</dbReference>
<feature type="region of interest" description="Disordered" evidence="1">
    <location>
        <begin position="257"/>
        <end position="285"/>
    </location>
</feature>
<proteinExistence type="predicted"/>
<keyword evidence="3" id="KW-1185">Reference proteome</keyword>
<gene>
    <name evidence="2" type="ORF">CcCBS67573_g03715</name>
</gene>
<evidence type="ECO:0000313" key="2">
    <source>
        <dbReference type="EMBL" id="TPX75007.1"/>
    </source>
</evidence>
<dbReference type="InterPro" id="IPR021861">
    <property type="entry name" value="THO_THOC1"/>
</dbReference>
<dbReference type="PANTHER" id="PTHR13265">
    <property type="entry name" value="THO COMPLEX SUBUNIT 1"/>
    <property type="match status" value="1"/>
</dbReference>
<evidence type="ECO:0008006" key="4">
    <source>
        <dbReference type="Google" id="ProtNLM"/>
    </source>
</evidence>
<dbReference type="Pfam" id="PF11957">
    <property type="entry name" value="efThoc1"/>
    <property type="match status" value="1"/>
</dbReference>
<sequence length="556" mass="62267">MHLDNLRQEIARLTESHDAIDAFDATKLCELAHLAGRDATAVAIREAILDWKKDTVPTVLLDAALLLSTRNSHNKVVDEGAADSLADPTLALSLAEDIADVSTIRNCELLFAFIEQRSSILTRNMLPSKGKGLVLLRFCNDLLRRLSKTKHTVFCGRILLFLTAAYPLTERSGVNLRGDFNTDNTTVVVEGDDSAMDIDSKSAVASKYDSKFHKTFWSLQHYFSNPLLALGNPFEWKKMETAVEAVLRVFDAENDAESKKMGSGSTGDSARKRKLDSGSNSKKSTSLKTQDEYFFPKFLTSRNLFDLQLKDISFRRQIMVQMLIIFQFYIGLTKQALESTGAAGVKKSLHFLDSVKSGLSEENEAWVNQTRSRVVKILEQTSPHGRRFLTTLTTVITHEANWIKWKAESCPNFEKSLSDAEKLEVRKRFLEHSQAIDKGFTGSDAMNILKMAETNPSIILQDPLRRAAVKPLEEFLEPLAEQLNEDGTVADGVEDEYLHSKDKTYNWRAYRTALLSHFHIFKEVDNIDTQKMVKKVKFSGTSSAPAAASAATPENK</sequence>
<organism evidence="2 3">
    <name type="scientific">Chytriomyces confervae</name>
    <dbReference type="NCBI Taxonomy" id="246404"/>
    <lineage>
        <taxon>Eukaryota</taxon>
        <taxon>Fungi</taxon>
        <taxon>Fungi incertae sedis</taxon>
        <taxon>Chytridiomycota</taxon>
        <taxon>Chytridiomycota incertae sedis</taxon>
        <taxon>Chytridiomycetes</taxon>
        <taxon>Chytridiales</taxon>
        <taxon>Chytriomycetaceae</taxon>
        <taxon>Chytriomyces</taxon>
    </lineage>
</organism>
<dbReference type="GO" id="GO:0006406">
    <property type="term" value="P:mRNA export from nucleus"/>
    <property type="evidence" value="ECO:0007669"/>
    <property type="project" value="TreeGrafter"/>
</dbReference>
<evidence type="ECO:0000256" key="1">
    <source>
        <dbReference type="SAM" id="MobiDB-lite"/>
    </source>
</evidence>
<dbReference type="AlphaFoldDB" id="A0A507FIV1"/>
<dbReference type="STRING" id="246404.A0A507FIV1"/>
<protein>
    <recommendedName>
        <fullName evidence="4">THO complex subunit 1</fullName>
    </recommendedName>
</protein>